<protein>
    <recommendedName>
        <fullName evidence="2">PDZ domain-containing protein</fullName>
    </recommendedName>
</protein>
<dbReference type="GO" id="GO:0006508">
    <property type="term" value="P:proteolysis"/>
    <property type="evidence" value="ECO:0007669"/>
    <property type="project" value="InterPro"/>
</dbReference>
<dbReference type="SUPFAM" id="SSF50494">
    <property type="entry name" value="Trypsin-like serine proteases"/>
    <property type="match status" value="1"/>
</dbReference>
<dbReference type="AlphaFoldDB" id="A0A381VKZ1"/>
<dbReference type="PROSITE" id="PS51257">
    <property type="entry name" value="PROKAR_LIPOPROTEIN"/>
    <property type="match status" value="1"/>
</dbReference>
<evidence type="ECO:0008006" key="2">
    <source>
        <dbReference type="Google" id="ProtNLM"/>
    </source>
</evidence>
<dbReference type="PRINTS" id="PR00834">
    <property type="entry name" value="PROTEASES2C"/>
</dbReference>
<dbReference type="InterPro" id="IPR009003">
    <property type="entry name" value="Peptidase_S1_PA"/>
</dbReference>
<dbReference type="EMBL" id="UINC01008930">
    <property type="protein sequence ID" value="SVA40133.1"/>
    <property type="molecule type" value="Genomic_DNA"/>
</dbReference>
<organism evidence="1">
    <name type="scientific">marine metagenome</name>
    <dbReference type="NCBI Taxonomy" id="408172"/>
    <lineage>
        <taxon>unclassified sequences</taxon>
        <taxon>metagenomes</taxon>
        <taxon>ecological metagenomes</taxon>
    </lineage>
</organism>
<dbReference type="InterPro" id="IPR001940">
    <property type="entry name" value="Peptidase_S1C"/>
</dbReference>
<accession>A0A381VKZ1</accession>
<name>A0A381VKZ1_9ZZZZ</name>
<proteinExistence type="predicted"/>
<dbReference type="PANTHER" id="PTHR22939">
    <property type="entry name" value="SERINE PROTEASE FAMILY S1C HTRA-RELATED"/>
    <property type="match status" value="1"/>
</dbReference>
<reference evidence="1" key="1">
    <citation type="submission" date="2018-05" db="EMBL/GenBank/DDBJ databases">
        <authorList>
            <person name="Lanie J.A."/>
            <person name="Ng W.-L."/>
            <person name="Kazmierczak K.M."/>
            <person name="Andrzejewski T.M."/>
            <person name="Davidsen T.M."/>
            <person name="Wayne K.J."/>
            <person name="Tettelin H."/>
            <person name="Glass J.I."/>
            <person name="Rusch D."/>
            <person name="Podicherti R."/>
            <person name="Tsui H.-C.T."/>
            <person name="Winkler M.E."/>
        </authorList>
    </citation>
    <scope>NUCLEOTIDE SEQUENCE</scope>
</reference>
<dbReference type="GO" id="GO:0004252">
    <property type="term" value="F:serine-type endopeptidase activity"/>
    <property type="evidence" value="ECO:0007669"/>
    <property type="project" value="InterPro"/>
</dbReference>
<dbReference type="Pfam" id="PF13365">
    <property type="entry name" value="Trypsin_2"/>
    <property type="match status" value="1"/>
</dbReference>
<evidence type="ECO:0000313" key="1">
    <source>
        <dbReference type="EMBL" id="SVA40133.1"/>
    </source>
</evidence>
<sequence length="218" mass="23177">MSYSKFSLDITICIVIILGFLGCTNEAEPITTNLSEITGTENTQTSKKSDVSHRPIILPTIADVVRAVEPGVVSISVDILSRGIFYDFTDEGSGTGMIVRPDGYIVTNYHVIQDARDIEVGLSNGSHYSAEIIGLDLLSDLAVIKIGADELPTVVFTEADDIRTGDWVATIGNALGLKGGPTVTLGIISGLGRTIRTERGDLYDMIQTDAAINKGNSG</sequence>
<gene>
    <name evidence="1" type="ORF">METZ01_LOCUS92987</name>
</gene>
<feature type="non-terminal residue" evidence="1">
    <location>
        <position position="218"/>
    </location>
</feature>
<dbReference type="Gene3D" id="2.40.10.120">
    <property type="match status" value="1"/>
</dbReference>
<dbReference type="PANTHER" id="PTHR22939:SF129">
    <property type="entry name" value="SERINE PROTEASE HTRA2, MITOCHONDRIAL"/>
    <property type="match status" value="1"/>
</dbReference>